<dbReference type="Proteomes" id="UP000265520">
    <property type="component" value="Unassembled WGS sequence"/>
</dbReference>
<dbReference type="SMART" id="SM00256">
    <property type="entry name" value="FBOX"/>
    <property type="match status" value="1"/>
</dbReference>
<dbReference type="PROSITE" id="PS50181">
    <property type="entry name" value="FBOX"/>
    <property type="match status" value="1"/>
</dbReference>
<dbReference type="SUPFAM" id="SSF81383">
    <property type="entry name" value="F-box domain"/>
    <property type="match status" value="1"/>
</dbReference>
<dbReference type="AlphaFoldDB" id="A0A392NIE3"/>
<dbReference type="FunFam" id="1.20.1280.50:FF:000008">
    <property type="entry name" value="F-box only protein 6"/>
    <property type="match status" value="1"/>
</dbReference>
<evidence type="ECO:0000259" key="3">
    <source>
        <dbReference type="PROSITE" id="PS50181"/>
    </source>
</evidence>
<dbReference type="EMBL" id="LXQA010039503">
    <property type="protein sequence ID" value="MCH99143.1"/>
    <property type="molecule type" value="Genomic_DNA"/>
</dbReference>
<dbReference type="SUPFAM" id="SSF50965">
    <property type="entry name" value="Galactose oxidase, central domain"/>
    <property type="match status" value="1"/>
</dbReference>
<dbReference type="InterPro" id="IPR036047">
    <property type="entry name" value="F-box-like_dom_sf"/>
</dbReference>
<dbReference type="InterPro" id="IPR001810">
    <property type="entry name" value="F-box_dom"/>
</dbReference>
<evidence type="ECO:0000256" key="2">
    <source>
        <dbReference type="ARBA" id="ARBA00022737"/>
    </source>
</evidence>
<dbReference type="Pfam" id="PF00646">
    <property type="entry name" value="F-box"/>
    <property type="match status" value="1"/>
</dbReference>
<keyword evidence="2" id="KW-0677">Repeat</keyword>
<dbReference type="Gene3D" id="1.20.1280.50">
    <property type="match status" value="1"/>
</dbReference>
<protein>
    <submittedName>
        <fullName evidence="4">F-box only protein 6-like</fullName>
    </submittedName>
</protein>
<dbReference type="InterPro" id="IPR011043">
    <property type="entry name" value="Gal_Oxase/kelch_b-propeller"/>
</dbReference>
<evidence type="ECO:0000313" key="5">
    <source>
        <dbReference type="Proteomes" id="UP000265520"/>
    </source>
</evidence>
<sequence length="288" mass="32755">MTEVMEPQIWENFPEDLFEHVLARLPIATIIRFRAVCQQWNNLITSQSFSQHCVQVSQANPWFYTASQDYYRAMYDPFVERWYYPKKFGIPVFPICSAGGLVCFFDYVDRDLYVCNPLTQCFKKLPAGSIKILGRLGMTVNGIGGYKVLCLGLPNSKYEIYDSVTNNWGHLGKLPEYIVEPVAISFNPVSIADTLYFMHFGPGGIVSCNTSTGVWTQHFIQAPLYSSDLELAESGGQIMLVGLVTENDVTWVCIWEVQKVTFLLKEVDRRQFSEFQGRPVSLTCLGNK</sequence>
<dbReference type="CDD" id="cd22157">
    <property type="entry name" value="F-box_AtFBW1-like"/>
    <property type="match status" value="1"/>
</dbReference>
<feature type="non-terminal residue" evidence="4">
    <location>
        <position position="288"/>
    </location>
</feature>
<comment type="caution">
    <text evidence="4">The sequence shown here is derived from an EMBL/GenBank/DDBJ whole genome shotgun (WGS) entry which is preliminary data.</text>
</comment>
<name>A0A392NIE3_9FABA</name>
<organism evidence="4 5">
    <name type="scientific">Trifolium medium</name>
    <dbReference type="NCBI Taxonomy" id="97028"/>
    <lineage>
        <taxon>Eukaryota</taxon>
        <taxon>Viridiplantae</taxon>
        <taxon>Streptophyta</taxon>
        <taxon>Embryophyta</taxon>
        <taxon>Tracheophyta</taxon>
        <taxon>Spermatophyta</taxon>
        <taxon>Magnoliopsida</taxon>
        <taxon>eudicotyledons</taxon>
        <taxon>Gunneridae</taxon>
        <taxon>Pentapetalae</taxon>
        <taxon>rosids</taxon>
        <taxon>fabids</taxon>
        <taxon>Fabales</taxon>
        <taxon>Fabaceae</taxon>
        <taxon>Papilionoideae</taxon>
        <taxon>50 kb inversion clade</taxon>
        <taxon>NPAAA clade</taxon>
        <taxon>Hologalegina</taxon>
        <taxon>IRL clade</taxon>
        <taxon>Trifolieae</taxon>
        <taxon>Trifolium</taxon>
    </lineage>
</organism>
<gene>
    <name evidence="4" type="ORF">A2U01_0020154</name>
</gene>
<reference evidence="4 5" key="1">
    <citation type="journal article" date="2018" name="Front. Plant Sci.">
        <title>Red Clover (Trifolium pratense) and Zigzag Clover (T. medium) - A Picture of Genomic Similarities and Differences.</title>
        <authorList>
            <person name="Dluhosova J."/>
            <person name="Istvanek J."/>
            <person name="Nedelnik J."/>
            <person name="Repkova J."/>
        </authorList>
    </citation>
    <scope>NUCLEOTIDE SEQUENCE [LARGE SCALE GENOMIC DNA]</scope>
    <source>
        <strain evidence="5">cv. 10/8</strain>
        <tissue evidence="4">Leaf</tissue>
    </source>
</reference>
<evidence type="ECO:0000313" key="4">
    <source>
        <dbReference type="EMBL" id="MCH99143.1"/>
    </source>
</evidence>
<feature type="domain" description="F-box" evidence="3">
    <location>
        <begin position="7"/>
        <end position="52"/>
    </location>
</feature>
<accession>A0A392NIE3</accession>
<keyword evidence="1" id="KW-0880">Kelch repeat</keyword>
<keyword evidence="5" id="KW-1185">Reference proteome</keyword>
<dbReference type="PANTHER" id="PTHR31672">
    <property type="entry name" value="BNACNNG10540D PROTEIN"/>
    <property type="match status" value="1"/>
</dbReference>
<dbReference type="PANTHER" id="PTHR31672:SF12">
    <property type="entry name" value="F-BOX DOMAIN-CONTAINING PROTEIN"/>
    <property type="match status" value="1"/>
</dbReference>
<dbReference type="InterPro" id="IPR050796">
    <property type="entry name" value="SCF_F-box_component"/>
</dbReference>
<proteinExistence type="predicted"/>
<evidence type="ECO:0000256" key="1">
    <source>
        <dbReference type="ARBA" id="ARBA00022441"/>
    </source>
</evidence>